<keyword evidence="1" id="KW-0687">Ribonucleoprotein</keyword>
<dbReference type="Proteomes" id="UP001140949">
    <property type="component" value="Unassembled WGS sequence"/>
</dbReference>
<protein>
    <submittedName>
        <fullName evidence="1">40S ribosomal protein S15a</fullName>
    </submittedName>
</protein>
<proteinExistence type="predicted"/>
<keyword evidence="1" id="KW-0689">Ribosomal protein</keyword>
<evidence type="ECO:0000313" key="2">
    <source>
        <dbReference type="EMBL" id="KAJ6824543.1"/>
    </source>
</evidence>
<reference evidence="1" key="1">
    <citation type="journal article" date="2023" name="GigaByte">
        <title>Genome assembly of the bearded iris, Iris pallida Lam.</title>
        <authorList>
            <person name="Bruccoleri R.E."/>
            <person name="Oakeley E.J."/>
            <person name="Faust A.M.E."/>
            <person name="Altorfer M."/>
            <person name="Dessus-Babus S."/>
            <person name="Burckhardt D."/>
            <person name="Oertli M."/>
            <person name="Naumann U."/>
            <person name="Petersen F."/>
            <person name="Wong J."/>
        </authorList>
    </citation>
    <scope>NUCLEOTIDE SEQUENCE</scope>
    <source>
        <strain evidence="1">GSM-AAB239-AS_SAM_17_03QT</strain>
    </source>
</reference>
<evidence type="ECO:0000313" key="1">
    <source>
        <dbReference type="EMBL" id="KAJ6800332.1"/>
    </source>
</evidence>
<evidence type="ECO:0000313" key="3">
    <source>
        <dbReference type="Proteomes" id="UP001140949"/>
    </source>
</evidence>
<name>A0AAX6E8B7_IRIPA</name>
<comment type="caution">
    <text evidence="1">The sequence shown here is derived from an EMBL/GenBank/DDBJ whole genome shotgun (WGS) entry which is preliminary data.</text>
</comment>
<sequence>MRRSGERMLVTKSWISSINKFVLPPCLSVVLILCVNCVPVKVKFQVLEFQRNIVMYFYHRRGVFCELKWDFVMT</sequence>
<organism evidence="1 3">
    <name type="scientific">Iris pallida</name>
    <name type="common">Sweet iris</name>
    <dbReference type="NCBI Taxonomy" id="29817"/>
    <lineage>
        <taxon>Eukaryota</taxon>
        <taxon>Viridiplantae</taxon>
        <taxon>Streptophyta</taxon>
        <taxon>Embryophyta</taxon>
        <taxon>Tracheophyta</taxon>
        <taxon>Spermatophyta</taxon>
        <taxon>Magnoliopsida</taxon>
        <taxon>Liliopsida</taxon>
        <taxon>Asparagales</taxon>
        <taxon>Iridaceae</taxon>
        <taxon>Iridoideae</taxon>
        <taxon>Irideae</taxon>
        <taxon>Iris</taxon>
    </lineage>
</organism>
<reference evidence="1" key="2">
    <citation type="submission" date="2023-04" db="EMBL/GenBank/DDBJ databases">
        <authorList>
            <person name="Bruccoleri R.E."/>
            <person name="Oakeley E.J."/>
            <person name="Faust A.-M."/>
            <person name="Dessus-Babus S."/>
            <person name="Altorfer M."/>
            <person name="Burckhardt D."/>
            <person name="Oertli M."/>
            <person name="Naumann U."/>
            <person name="Petersen F."/>
            <person name="Wong J."/>
        </authorList>
    </citation>
    <scope>NUCLEOTIDE SEQUENCE</scope>
    <source>
        <strain evidence="1">GSM-AAB239-AS_SAM_17_03QT</strain>
        <tissue evidence="1">Leaf</tissue>
    </source>
</reference>
<accession>A0AAX6E8B7</accession>
<dbReference type="AlphaFoldDB" id="A0AAX6E8B7"/>
<dbReference type="GO" id="GO:0005840">
    <property type="term" value="C:ribosome"/>
    <property type="evidence" value="ECO:0007669"/>
    <property type="project" value="UniProtKB-KW"/>
</dbReference>
<gene>
    <name evidence="1" type="ORF">M6B38_202875</name>
    <name evidence="2" type="ORF">M6B38_382055</name>
</gene>
<keyword evidence="3" id="KW-1185">Reference proteome</keyword>
<dbReference type="EMBL" id="JANAVB010021999">
    <property type="protein sequence ID" value="KAJ6824543.1"/>
    <property type="molecule type" value="Genomic_DNA"/>
</dbReference>
<dbReference type="EMBL" id="JANAVB010038859">
    <property type="protein sequence ID" value="KAJ6800332.1"/>
    <property type="molecule type" value="Genomic_DNA"/>
</dbReference>